<feature type="transmembrane region" description="Helical" evidence="6">
    <location>
        <begin position="51"/>
        <end position="71"/>
    </location>
</feature>
<feature type="transmembrane region" description="Helical" evidence="6">
    <location>
        <begin position="6"/>
        <end position="30"/>
    </location>
</feature>
<proteinExistence type="predicted"/>
<keyword evidence="4 6" id="KW-0472">Membrane</keyword>
<evidence type="ECO:0000256" key="3">
    <source>
        <dbReference type="ARBA" id="ARBA00022989"/>
    </source>
</evidence>
<organism evidence="8 9">
    <name type="scientific">Paractinoplanes pyxinae</name>
    <dbReference type="NCBI Taxonomy" id="2997416"/>
    <lineage>
        <taxon>Bacteria</taxon>
        <taxon>Bacillati</taxon>
        <taxon>Actinomycetota</taxon>
        <taxon>Actinomycetes</taxon>
        <taxon>Micromonosporales</taxon>
        <taxon>Micromonosporaceae</taxon>
        <taxon>Paractinoplanes</taxon>
    </lineage>
</organism>
<feature type="domain" description="Ferric oxidoreductase" evidence="7">
    <location>
        <begin position="12"/>
        <end position="132"/>
    </location>
</feature>
<keyword evidence="2 6" id="KW-0812">Transmembrane</keyword>
<reference evidence="8" key="1">
    <citation type="submission" date="2022-11" db="EMBL/GenBank/DDBJ databases">
        <authorList>
            <person name="Somphong A."/>
            <person name="Phongsopitanun W."/>
        </authorList>
    </citation>
    <scope>NUCLEOTIDE SEQUENCE</scope>
    <source>
        <strain evidence="8">Pm04-4</strain>
    </source>
</reference>
<dbReference type="Pfam" id="PF01794">
    <property type="entry name" value="Ferric_reduct"/>
    <property type="match status" value="1"/>
</dbReference>
<dbReference type="RefSeq" id="WP_267564101.1">
    <property type="nucleotide sequence ID" value="NZ_JAPNTZ010000006.1"/>
</dbReference>
<keyword evidence="3 6" id="KW-1133">Transmembrane helix</keyword>
<dbReference type="Proteomes" id="UP001151002">
    <property type="component" value="Unassembled WGS sequence"/>
</dbReference>
<evidence type="ECO:0000313" key="9">
    <source>
        <dbReference type="Proteomes" id="UP001151002"/>
    </source>
</evidence>
<feature type="region of interest" description="Disordered" evidence="5">
    <location>
        <begin position="184"/>
        <end position="259"/>
    </location>
</feature>
<keyword evidence="9" id="KW-1185">Reference proteome</keyword>
<evidence type="ECO:0000256" key="2">
    <source>
        <dbReference type="ARBA" id="ARBA00022692"/>
    </source>
</evidence>
<comment type="subcellular location">
    <subcellularLocation>
        <location evidence="1">Membrane</location>
        <topology evidence="1">Multi-pass membrane protein</topology>
    </subcellularLocation>
</comment>
<dbReference type="EMBL" id="JAPNTZ010000006">
    <property type="protein sequence ID" value="MCY1139952.1"/>
    <property type="molecule type" value="Genomic_DNA"/>
</dbReference>
<protein>
    <submittedName>
        <fullName evidence="8">Ferric reductase-like transmembrane domain-containing protein</fullName>
    </submittedName>
</protein>
<evidence type="ECO:0000313" key="8">
    <source>
        <dbReference type="EMBL" id="MCY1139952.1"/>
    </source>
</evidence>
<feature type="compositionally biased region" description="Polar residues" evidence="5">
    <location>
        <begin position="194"/>
        <end position="203"/>
    </location>
</feature>
<evidence type="ECO:0000256" key="1">
    <source>
        <dbReference type="ARBA" id="ARBA00004141"/>
    </source>
</evidence>
<gene>
    <name evidence="8" type="ORF">OWR29_18265</name>
</gene>
<feature type="compositionally biased region" description="Low complexity" evidence="5">
    <location>
        <begin position="211"/>
        <end position="231"/>
    </location>
</feature>
<accession>A0ABT4B0D2</accession>
<name>A0ABT4B0D2_9ACTN</name>
<sequence length="259" mass="28010">MTDALWYFARGSGVMSLVLLTIVVALGIGARSGRTAFGLPAFAVNLVHRNAALLAVVLLAGHMLSLLFDPYAQLRVFDLVLPFAGNYRPLWQGLGTLAFDLIAAIVVTSLLRHRLGVRTWRIVHWLAYLSWPIALMHGLGTGSDNGTVWLWTIAALCTATVLAAVAWRLTPTFGRFPQRAMRRINPRLLPDQPTPATTSTSTHGEPRRDPASTPVTAPARAAAAWPGGAKAVRPRASDRPSPLERPVAPARPGTHEEAR</sequence>
<feature type="transmembrane region" description="Helical" evidence="6">
    <location>
        <begin position="123"/>
        <end position="142"/>
    </location>
</feature>
<feature type="transmembrane region" description="Helical" evidence="6">
    <location>
        <begin position="148"/>
        <end position="169"/>
    </location>
</feature>
<evidence type="ECO:0000259" key="7">
    <source>
        <dbReference type="Pfam" id="PF01794"/>
    </source>
</evidence>
<evidence type="ECO:0000256" key="5">
    <source>
        <dbReference type="SAM" id="MobiDB-lite"/>
    </source>
</evidence>
<evidence type="ECO:0000256" key="6">
    <source>
        <dbReference type="SAM" id="Phobius"/>
    </source>
</evidence>
<dbReference type="InterPro" id="IPR013130">
    <property type="entry name" value="Fe3_Rdtase_TM_dom"/>
</dbReference>
<comment type="caution">
    <text evidence="8">The sequence shown here is derived from an EMBL/GenBank/DDBJ whole genome shotgun (WGS) entry which is preliminary data.</text>
</comment>
<feature type="transmembrane region" description="Helical" evidence="6">
    <location>
        <begin position="91"/>
        <end position="111"/>
    </location>
</feature>
<evidence type="ECO:0000256" key="4">
    <source>
        <dbReference type="ARBA" id="ARBA00023136"/>
    </source>
</evidence>